<dbReference type="PANTHER" id="PTHR23180:SF160">
    <property type="entry name" value="ADP-RIBOSYLATION FACTOR GTPASE-ACTIVATING PROTEIN EFFECTOR PROTEIN 1"/>
    <property type="match status" value="1"/>
</dbReference>
<dbReference type="RefSeq" id="XP_014156280.1">
    <property type="nucleotide sequence ID" value="XM_014300805.1"/>
</dbReference>
<dbReference type="InterPro" id="IPR045258">
    <property type="entry name" value="ACAP1/2/3-like"/>
</dbReference>
<dbReference type="Proteomes" id="UP000054560">
    <property type="component" value="Unassembled WGS sequence"/>
</dbReference>
<keyword evidence="1" id="KW-0479">Metal-binding</keyword>
<gene>
    <name evidence="5" type="ORF">SARC_05329</name>
</gene>
<evidence type="ECO:0000256" key="3">
    <source>
        <dbReference type="SAM" id="MobiDB-lite"/>
    </source>
</evidence>
<name>A0A0L0G2F6_9EUKA</name>
<reference evidence="5 6" key="1">
    <citation type="submission" date="2011-02" db="EMBL/GenBank/DDBJ databases">
        <title>The Genome Sequence of Sphaeroforma arctica JP610.</title>
        <authorList>
            <consortium name="The Broad Institute Genome Sequencing Platform"/>
            <person name="Russ C."/>
            <person name="Cuomo C."/>
            <person name="Young S.K."/>
            <person name="Zeng Q."/>
            <person name="Gargeya S."/>
            <person name="Alvarado L."/>
            <person name="Berlin A."/>
            <person name="Chapman S.B."/>
            <person name="Chen Z."/>
            <person name="Freedman E."/>
            <person name="Gellesch M."/>
            <person name="Goldberg J."/>
            <person name="Griggs A."/>
            <person name="Gujja S."/>
            <person name="Heilman E."/>
            <person name="Heiman D."/>
            <person name="Howarth C."/>
            <person name="Mehta T."/>
            <person name="Neiman D."/>
            <person name="Pearson M."/>
            <person name="Roberts A."/>
            <person name="Saif S."/>
            <person name="Shea T."/>
            <person name="Shenoy N."/>
            <person name="Sisk P."/>
            <person name="Stolte C."/>
            <person name="Sykes S."/>
            <person name="White J."/>
            <person name="Yandava C."/>
            <person name="Burger G."/>
            <person name="Gray M.W."/>
            <person name="Holland P.W.H."/>
            <person name="King N."/>
            <person name="Lang F.B.F."/>
            <person name="Roger A.J."/>
            <person name="Ruiz-Trillo I."/>
            <person name="Haas B."/>
            <person name="Nusbaum C."/>
            <person name="Birren B."/>
        </authorList>
    </citation>
    <scope>NUCLEOTIDE SEQUENCE [LARGE SCALE GENOMIC DNA]</scope>
    <source>
        <strain evidence="5 6">JP610</strain>
    </source>
</reference>
<accession>A0A0L0G2F6</accession>
<dbReference type="InterPro" id="IPR011993">
    <property type="entry name" value="PH-like_dom_sf"/>
</dbReference>
<dbReference type="PROSITE" id="PS50003">
    <property type="entry name" value="PH_DOMAIN"/>
    <property type="match status" value="1"/>
</dbReference>
<dbReference type="Gene3D" id="1.20.1270.60">
    <property type="entry name" value="Arfaptin homology (AH) domain/BAR domain"/>
    <property type="match status" value="1"/>
</dbReference>
<dbReference type="GO" id="GO:0005096">
    <property type="term" value="F:GTPase activator activity"/>
    <property type="evidence" value="ECO:0007669"/>
    <property type="project" value="InterPro"/>
</dbReference>
<keyword evidence="6" id="KW-1185">Reference proteome</keyword>
<organism evidence="5 6">
    <name type="scientific">Sphaeroforma arctica JP610</name>
    <dbReference type="NCBI Taxonomy" id="667725"/>
    <lineage>
        <taxon>Eukaryota</taxon>
        <taxon>Ichthyosporea</taxon>
        <taxon>Ichthyophonida</taxon>
        <taxon>Sphaeroforma</taxon>
    </lineage>
</organism>
<dbReference type="GeneID" id="25905833"/>
<dbReference type="InterPro" id="IPR027267">
    <property type="entry name" value="AH/BAR_dom_sf"/>
</dbReference>
<proteinExistence type="predicted"/>
<dbReference type="SUPFAM" id="SSF50729">
    <property type="entry name" value="PH domain-like"/>
    <property type="match status" value="1"/>
</dbReference>
<dbReference type="InterPro" id="IPR001849">
    <property type="entry name" value="PH_domain"/>
</dbReference>
<dbReference type="AlphaFoldDB" id="A0A0L0G2F6"/>
<keyword evidence="2" id="KW-0862">Zinc</keyword>
<dbReference type="Gene3D" id="2.30.29.30">
    <property type="entry name" value="Pleckstrin-homology domain (PH domain)/Phosphotyrosine-binding domain (PTB)"/>
    <property type="match status" value="1"/>
</dbReference>
<dbReference type="PANTHER" id="PTHR23180">
    <property type="entry name" value="CENTAURIN/ARF"/>
    <property type="match status" value="1"/>
</dbReference>
<dbReference type="GO" id="GO:0046872">
    <property type="term" value="F:metal ion binding"/>
    <property type="evidence" value="ECO:0007669"/>
    <property type="project" value="UniProtKB-KW"/>
</dbReference>
<feature type="non-terminal residue" evidence="5">
    <location>
        <position position="1"/>
    </location>
</feature>
<dbReference type="SMART" id="SM00233">
    <property type="entry name" value="PH"/>
    <property type="match status" value="1"/>
</dbReference>
<evidence type="ECO:0000256" key="1">
    <source>
        <dbReference type="ARBA" id="ARBA00022723"/>
    </source>
</evidence>
<evidence type="ECO:0000259" key="4">
    <source>
        <dbReference type="PROSITE" id="PS50003"/>
    </source>
</evidence>
<evidence type="ECO:0000313" key="6">
    <source>
        <dbReference type="Proteomes" id="UP000054560"/>
    </source>
</evidence>
<evidence type="ECO:0000256" key="2">
    <source>
        <dbReference type="ARBA" id="ARBA00022833"/>
    </source>
</evidence>
<feature type="region of interest" description="Disordered" evidence="3">
    <location>
        <begin position="214"/>
        <end position="235"/>
    </location>
</feature>
<sequence length="560" mass="61463">SEDFTNEIASVSVAAKELQEASLAYGRAFTKFTNGVTDLSKIGLMDEDQQLDMLLVEPVATIETGNGYFSTQRKKIINLSKEYLSNLEKHAKSKPTDSASTVYRRLETAVQSRNTLQREYIAYASQLATVRKSSITSFSKSLLGYINALFAHGYNVHSMFLSRFFHGSFAEHNANVCDLARDIVDQAKAYDLQKAQAAPDNTVKTTLTLDAVPSNASKTADTRKPPSIEQETSPLPKLLSKQAGVTADLVKNLGTEEDVDSDLDVVAITPNHPGASPNPELEPTPYEGADTAMPQIQSESEVRNTLSVASDSYRSNNSIGSAEQAKNFFETFFNIPSKSEPASAENINDINIESNLPTIVTAKDNEEGGETSTASVESGEKSKEASSFSKWFDSLRAPKSAPGPAIESPYSHDTMRGYLNVKTISSLNRTTWPRCYMFIQPEEGKLYKVENGVDVEKADLILCEARTSSSKVAERMYTFDLIAPYLTFELQAFSAEERQLWIDAVTACKTSALESPTHTAKGTQRQKGPCLLNDSKKHCEQYLVITHAWTAKSTIPNGLV</sequence>
<evidence type="ECO:0000313" key="5">
    <source>
        <dbReference type="EMBL" id="KNC82378.1"/>
    </source>
</evidence>
<dbReference type="EMBL" id="KQ241932">
    <property type="protein sequence ID" value="KNC82378.1"/>
    <property type="molecule type" value="Genomic_DNA"/>
</dbReference>
<protein>
    <recommendedName>
        <fullName evidence="4">PH domain-containing protein</fullName>
    </recommendedName>
</protein>
<feature type="domain" description="PH" evidence="4">
    <location>
        <begin position="412"/>
        <end position="510"/>
    </location>
</feature>